<dbReference type="GeneID" id="87867833"/>
<dbReference type="RefSeq" id="XP_062680956.1">
    <property type="nucleotide sequence ID" value="XM_062830679.1"/>
</dbReference>
<dbReference type="InterPro" id="IPR010730">
    <property type="entry name" value="HET"/>
</dbReference>
<reference evidence="2" key="1">
    <citation type="journal article" date="2023" name="Mol. Phylogenet. Evol.">
        <title>Genome-scale phylogeny and comparative genomics of the fungal order Sordariales.</title>
        <authorList>
            <person name="Hensen N."/>
            <person name="Bonometti L."/>
            <person name="Westerberg I."/>
            <person name="Brannstrom I.O."/>
            <person name="Guillou S."/>
            <person name="Cros-Aarteil S."/>
            <person name="Calhoun S."/>
            <person name="Haridas S."/>
            <person name="Kuo A."/>
            <person name="Mondo S."/>
            <person name="Pangilinan J."/>
            <person name="Riley R."/>
            <person name="LaButti K."/>
            <person name="Andreopoulos B."/>
            <person name="Lipzen A."/>
            <person name="Chen C."/>
            <person name="Yan M."/>
            <person name="Daum C."/>
            <person name="Ng V."/>
            <person name="Clum A."/>
            <person name="Steindorff A."/>
            <person name="Ohm R.A."/>
            <person name="Martin F."/>
            <person name="Silar P."/>
            <person name="Natvig D.O."/>
            <person name="Lalanne C."/>
            <person name="Gautier V."/>
            <person name="Ament-Velasquez S.L."/>
            <person name="Kruys A."/>
            <person name="Hutchinson M.I."/>
            <person name="Powell A.J."/>
            <person name="Barry K."/>
            <person name="Miller A.N."/>
            <person name="Grigoriev I.V."/>
            <person name="Debuchy R."/>
            <person name="Gladieux P."/>
            <person name="Hiltunen Thoren M."/>
            <person name="Johannesson H."/>
        </authorList>
    </citation>
    <scope>NUCLEOTIDE SEQUENCE</scope>
    <source>
        <strain evidence="2">CBS 560.94</strain>
    </source>
</reference>
<dbReference type="PANTHER" id="PTHR33112">
    <property type="entry name" value="DOMAIN PROTEIN, PUTATIVE-RELATED"/>
    <property type="match status" value="1"/>
</dbReference>
<evidence type="ECO:0000259" key="1">
    <source>
        <dbReference type="Pfam" id="PF06985"/>
    </source>
</evidence>
<evidence type="ECO:0000313" key="2">
    <source>
        <dbReference type="EMBL" id="KAK3343163.1"/>
    </source>
</evidence>
<feature type="domain" description="Heterokaryon incompatibility" evidence="1">
    <location>
        <begin position="3"/>
        <end position="158"/>
    </location>
</feature>
<name>A0AAE0JE50_9PEZI</name>
<protein>
    <submittedName>
        <fullName evidence="2">Heterokaryon incompatibility protein-domain-containing protein</fullName>
    </submittedName>
</protein>
<comment type="caution">
    <text evidence="2">The sequence shown here is derived from an EMBL/GenBank/DDBJ whole genome shotgun (WGS) entry which is preliminary data.</text>
</comment>
<proteinExistence type="predicted"/>
<accession>A0AAE0JE50</accession>
<reference evidence="2" key="2">
    <citation type="submission" date="2023-06" db="EMBL/GenBank/DDBJ databases">
        <authorList>
            <consortium name="Lawrence Berkeley National Laboratory"/>
            <person name="Haridas S."/>
            <person name="Hensen N."/>
            <person name="Bonometti L."/>
            <person name="Westerberg I."/>
            <person name="Brannstrom I.O."/>
            <person name="Guillou S."/>
            <person name="Cros-Aarteil S."/>
            <person name="Calhoun S."/>
            <person name="Kuo A."/>
            <person name="Mondo S."/>
            <person name="Pangilinan J."/>
            <person name="Riley R."/>
            <person name="Labutti K."/>
            <person name="Andreopoulos B."/>
            <person name="Lipzen A."/>
            <person name="Chen C."/>
            <person name="Yanf M."/>
            <person name="Daum C."/>
            <person name="Ng V."/>
            <person name="Clum A."/>
            <person name="Steindorff A."/>
            <person name="Ohm R."/>
            <person name="Martin F."/>
            <person name="Silar P."/>
            <person name="Natvig D."/>
            <person name="Lalanne C."/>
            <person name="Gautier V."/>
            <person name="Ament-Velasquez S.L."/>
            <person name="Kruys A."/>
            <person name="Hutchinson M.I."/>
            <person name="Powell A.J."/>
            <person name="Barry K."/>
            <person name="Miller A.N."/>
            <person name="Grigoriev I.V."/>
            <person name="Debuchy R."/>
            <person name="Gladieux P."/>
            <person name="Thoren M.H."/>
            <person name="Johannesson H."/>
        </authorList>
    </citation>
    <scope>NUCLEOTIDE SEQUENCE</scope>
    <source>
        <strain evidence="2">CBS 560.94</strain>
    </source>
</reference>
<dbReference type="Proteomes" id="UP001278500">
    <property type="component" value="Unassembled WGS sequence"/>
</dbReference>
<dbReference type="PANTHER" id="PTHR33112:SF16">
    <property type="entry name" value="HETEROKARYON INCOMPATIBILITY DOMAIN-CONTAINING PROTEIN"/>
    <property type="match status" value="1"/>
</dbReference>
<sequence>MHYAALSYCWGGNQALLLTSDTIEELSFKGISQEDLPRTIADAITVAISLGIQYLWVDALCILQDSEEDKAREIAKVAMVYSNATVTMAVSRASSVDEGFLSDRFPVEHTAVIELIVSEYQPGSTKTAMLVPQEPDATDLVSVMDHNPLGKRAWTFQERLLSPRVLDYGEVQTRWWCPEMMKLKDAPERTVWTDGWVYPEAGDTGHSSGYRYVAGLWAEMMPSALLWITKSSATQRRASCGKYWGPTWSWASVDGAVQLLEDSSPDTWWTEVARKFQCDVVGWEVEPLHKPSGGDEFGALKSAVLILSGHPRPAYWRRSKQCSGENMHAHLDPCFCITGRTGAEESLLSRVRFDTWISGFGGVEHTSMAEQQQSARDLDLFFLVIASMCEKNKLGYTLPSSVPGEKRWQEGLVLRKLVSGEYCRIGTFQSEAEAIFFGPGPGTDSIHRVQQQWMVEGPRQIIRLV</sequence>
<dbReference type="AlphaFoldDB" id="A0AAE0JE50"/>
<organism evidence="2 3">
    <name type="scientific">Neurospora tetraspora</name>
    <dbReference type="NCBI Taxonomy" id="94610"/>
    <lineage>
        <taxon>Eukaryota</taxon>
        <taxon>Fungi</taxon>
        <taxon>Dikarya</taxon>
        <taxon>Ascomycota</taxon>
        <taxon>Pezizomycotina</taxon>
        <taxon>Sordariomycetes</taxon>
        <taxon>Sordariomycetidae</taxon>
        <taxon>Sordariales</taxon>
        <taxon>Sordariaceae</taxon>
        <taxon>Neurospora</taxon>
    </lineage>
</organism>
<keyword evidence="3" id="KW-1185">Reference proteome</keyword>
<evidence type="ECO:0000313" key="3">
    <source>
        <dbReference type="Proteomes" id="UP001278500"/>
    </source>
</evidence>
<gene>
    <name evidence="2" type="ORF">B0H65DRAFT_577070</name>
</gene>
<dbReference type="Pfam" id="PF06985">
    <property type="entry name" value="HET"/>
    <property type="match status" value="1"/>
</dbReference>
<dbReference type="EMBL" id="JAUEPP010000005">
    <property type="protein sequence ID" value="KAK3343163.1"/>
    <property type="molecule type" value="Genomic_DNA"/>
</dbReference>